<proteinExistence type="predicted"/>
<keyword evidence="5" id="KW-0274">FAD</keyword>
<dbReference type="Gene3D" id="3.40.50.360">
    <property type="match status" value="1"/>
</dbReference>
<dbReference type="RefSeq" id="WP_249479595.1">
    <property type="nucleotide sequence ID" value="NZ_CP097218.1"/>
</dbReference>
<dbReference type="SUPFAM" id="SSF63380">
    <property type="entry name" value="Riboflavin synthase domain-like"/>
    <property type="match status" value="1"/>
</dbReference>
<evidence type="ECO:0000259" key="10">
    <source>
        <dbReference type="PROSITE" id="PS50902"/>
    </source>
</evidence>
<evidence type="ECO:0000256" key="9">
    <source>
        <dbReference type="SAM" id="MobiDB-lite"/>
    </source>
</evidence>
<feature type="compositionally biased region" description="Low complexity" evidence="9">
    <location>
        <begin position="166"/>
        <end position="177"/>
    </location>
</feature>
<comment type="cofactor">
    <cofactor evidence="2">
        <name>FAD</name>
        <dbReference type="ChEBI" id="CHEBI:57692"/>
    </cofactor>
</comment>
<dbReference type="InterPro" id="IPR008254">
    <property type="entry name" value="Flavodoxin/NO_synth"/>
</dbReference>
<keyword evidence="7" id="KW-0560">Oxidoreductase</keyword>
<evidence type="ECO:0000256" key="8">
    <source>
        <dbReference type="ARBA" id="ARBA00023192"/>
    </source>
</evidence>
<dbReference type="InterPro" id="IPR017938">
    <property type="entry name" value="Riboflavin_synthase-like_b-brl"/>
</dbReference>
<evidence type="ECO:0000256" key="6">
    <source>
        <dbReference type="ARBA" id="ARBA00022857"/>
    </source>
</evidence>
<dbReference type="Pfam" id="PF00258">
    <property type="entry name" value="Flavodoxin_1"/>
    <property type="match status" value="1"/>
</dbReference>
<keyword evidence="6" id="KW-0521">NADP</keyword>
<dbReference type="EMBL" id="CP097218">
    <property type="protein sequence ID" value="UQN30367.1"/>
    <property type="molecule type" value="Genomic_DNA"/>
</dbReference>
<dbReference type="InterPro" id="IPR001433">
    <property type="entry name" value="OxRdtase_FAD/NAD-bd"/>
</dbReference>
<feature type="region of interest" description="Disordered" evidence="9">
    <location>
        <begin position="150"/>
        <end position="180"/>
    </location>
</feature>
<evidence type="ECO:0000259" key="11">
    <source>
        <dbReference type="PROSITE" id="PS51384"/>
    </source>
</evidence>
<keyword evidence="8" id="KW-0028">Amino-acid biosynthesis</keyword>
<gene>
    <name evidence="12" type="ORF">M4486_03210</name>
</gene>
<dbReference type="InterPro" id="IPR017927">
    <property type="entry name" value="FAD-bd_FR_type"/>
</dbReference>
<dbReference type="InterPro" id="IPR023173">
    <property type="entry name" value="NADPH_Cyt_P450_Rdtase_alpha"/>
</dbReference>
<dbReference type="SUPFAM" id="SSF52343">
    <property type="entry name" value="Ferredoxin reductase-like, C-terminal NADP-linked domain"/>
    <property type="match status" value="1"/>
</dbReference>
<feature type="domain" description="Flavodoxin-like" evidence="10">
    <location>
        <begin position="2"/>
        <end position="141"/>
    </location>
</feature>
<evidence type="ECO:0000256" key="3">
    <source>
        <dbReference type="ARBA" id="ARBA00022630"/>
    </source>
</evidence>
<evidence type="ECO:0000256" key="5">
    <source>
        <dbReference type="ARBA" id="ARBA00022827"/>
    </source>
</evidence>
<dbReference type="PRINTS" id="PR00369">
    <property type="entry name" value="FLAVODOXIN"/>
</dbReference>
<keyword evidence="8" id="KW-0198">Cysteine biosynthesis</keyword>
<dbReference type="Proteomes" id="UP001055868">
    <property type="component" value="Chromosome"/>
</dbReference>
<name>A0ABY4N997_9MICO</name>
<feature type="domain" description="FAD-binding FR-type" evidence="11">
    <location>
        <begin position="193"/>
        <end position="425"/>
    </location>
</feature>
<comment type="cofactor">
    <cofactor evidence="1">
        <name>FMN</name>
        <dbReference type="ChEBI" id="CHEBI:58210"/>
    </cofactor>
</comment>
<dbReference type="Pfam" id="PF00175">
    <property type="entry name" value="NAD_binding_1"/>
    <property type="match status" value="1"/>
</dbReference>
<dbReference type="Pfam" id="PF00667">
    <property type="entry name" value="FAD_binding_1"/>
    <property type="match status" value="1"/>
</dbReference>
<evidence type="ECO:0000256" key="2">
    <source>
        <dbReference type="ARBA" id="ARBA00001974"/>
    </source>
</evidence>
<keyword evidence="13" id="KW-1185">Reference proteome</keyword>
<organism evidence="12 13">
    <name type="scientific">Brachybacterium kimchii</name>
    <dbReference type="NCBI Taxonomy" id="2942909"/>
    <lineage>
        <taxon>Bacteria</taxon>
        <taxon>Bacillati</taxon>
        <taxon>Actinomycetota</taxon>
        <taxon>Actinomycetes</taxon>
        <taxon>Micrococcales</taxon>
        <taxon>Dermabacteraceae</taxon>
        <taxon>Brachybacterium</taxon>
    </lineage>
</organism>
<dbReference type="PANTHER" id="PTHR19384:SF128">
    <property type="entry name" value="NADPH OXIDOREDUCTASE A"/>
    <property type="match status" value="1"/>
</dbReference>
<dbReference type="Gene3D" id="2.40.30.10">
    <property type="entry name" value="Translation factors"/>
    <property type="match status" value="1"/>
</dbReference>
<dbReference type="InterPro" id="IPR003097">
    <property type="entry name" value="CysJ-like_FAD-binding"/>
</dbReference>
<protein>
    <submittedName>
        <fullName evidence="12">Sulfite reductase flavoprotein subunit alpha</fullName>
    </submittedName>
</protein>
<keyword evidence="3" id="KW-0285">Flavoprotein</keyword>
<evidence type="ECO:0000313" key="12">
    <source>
        <dbReference type="EMBL" id="UQN30367.1"/>
    </source>
</evidence>
<dbReference type="PROSITE" id="PS51384">
    <property type="entry name" value="FAD_FR"/>
    <property type="match status" value="1"/>
</dbReference>
<keyword evidence="4" id="KW-0288">FMN</keyword>
<reference evidence="12" key="1">
    <citation type="submission" date="2022-05" db="EMBL/GenBank/DDBJ databases">
        <title>Genomic analysis of Brachybacterium sp. CBA3104.</title>
        <authorList>
            <person name="Roh S.W."/>
            <person name="Kim Y.B."/>
            <person name="Kim Y."/>
        </authorList>
    </citation>
    <scope>NUCLEOTIDE SEQUENCE</scope>
    <source>
        <strain evidence="12">CBA3104</strain>
    </source>
</reference>
<evidence type="ECO:0000256" key="7">
    <source>
        <dbReference type="ARBA" id="ARBA00023002"/>
    </source>
</evidence>
<dbReference type="PROSITE" id="PS50902">
    <property type="entry name" value="FLAVODOXIN_LIKE"/>
    <property type="match status" value="1"/>
</dbReference>
<dbReference type="InterPro" id="IPR039261">
    <property type="entry name" value="FNR_nucleotide-bd"/>
</dbReference>
<dbReference type="InterPro" id="IPR001094">
    <property type="entry name" value="Flavdoxin-like"/>
</dbReference>
<evidence type="ECO:0000313" key="13">
    <source>
        <dbReference type="Proteomes" id="UP001055868"/>
    </source>
</evidence>
<accession>A0ABY4N997</accession>
<evidence type="ECO:0000256" key="4">
    <source>
        <dbReference type="ARBA" id="ARBA00022643"/>
    </source>
</evidence>
<dbReference type="SUPFAM" id="SSF52218">
    <property type="entry name" value="Flavoproteins"/>
    <property type="match status" value="1"/>
</dbReference>
<evidence type="ECO:0000256" key="1">
    <source>
        <dbReference type="ARBA" id="ARBA00001917"/>
    </source>
</evidence>
<sequence length="575" mass="63231">MLHVLYASETGNGEELAERVALPAARAAGIGVRVREIDAVPLEELAQMRWALFVVSTTGQGDVPYDVEELWDALIASDAPELDQLRFGVLALGDRVYADFCQAGIEFDDRLAELGAQRLVDLVTCDYDYETPASRWLREGIDTVARDMAEATGGADPREPSSTDTGASGPEPAAAGSLMVEPEPLRIPDPAARTDGTAVIEHVRVLTDTDPDREILHCTLALPPALVASGPEGASWQVGDSVDLLEPNDPRLVTAVLDRLRIDPDQIVEDGTTSISAARLLTERLELRQLPRSLVEAIQERTGDVELGRLLASRVADFERWRWGRDLLSVLEEVPQLQADAEDLARWLRPLQTRAYSIASSPRVDARRVDLTVRTLRYERAGRTLEGTASGALSRLCRVAGADSGERRSREVLVRHRPAPGFRLPDDPSADLVMIGPGVGVAPFRGYLQERSTRGDTGRNWLLCGIRERTRDLLYARELEAWHEDGVLTRLDIAESRAADGAEYVQHTIDRLGPELFAWIDGGAHLHVCGDAREMAPAVRLALRAVASRQLGSPERGAAWVARLQAEHRYREDVY</sequence>
<dbReference type="PRINTS" id="PR00371">
    <property type="entry name" value="FPNCR"/>
</dbReference>
<dbReference type="Gene3D" id="3.40.50.80">
    <property type="entry name" value="Nucleotide-binding domain of ferredoxin-NADP reductase (FNR) module"/>
    <property type="match status" value="1"/>
</dbReference>
<dbReference type="Gene3D" id="1.20.990.10">
    <property type="entry name" value="NADPH-cytochrome p450 Reductase, Chain A, domain 3"/>
    <property type="match status" value="1"/>
</dbReference>
<dbReference type="InterPro" id="IPR029039">
    <property type="entry name" value="Flavoprotein-like_sf"/>
</dbReference>
<dbReference type="InterPro" id="IPR001709">
    <property type="entry name" value="Flavoprot_Pyr_Nucl_cyt_Rdtase"/>
</dbReference>
<dbReference type="PANTHER" id="PTHR19384">
    <property type="entry name" value="NITRIC OXIDE SYNTHASE-RELATED"/>
    <property type="match status" value="1"/>
</dbReference>